<keyword evidence="3" id="KW-1185">Reference proteome</keyword>
<dbReference type="Proteomes" id="UP000026962">
    <property type="component" value="Chromosome 5"/>
</dbReference>
<accession>A0A0E0L181</accession>
<reference evidence="2" key="1">
    <citation type="submission" date="2015-04" db="UniProtKB">
        <authorList>
            <consortium name="EnsemblPlants"/>
        </authorList>
    </citation>
    <scope>IDENTIFICATION</scope>
</reference>
<sequence>MEGSGRGQGWMKLVQLSASGPLCLLRHSTFALMSVLWMPSLTRLGKMSMRGAEVVNVEEYDFQRPRRLAPTSASRPSFSLIVPSPTCPPGHSSAAPIGSPPSDPTWLEWGPPLKVLGGAASDKEVVVATHGMALQPPTVGGAVGARDRRKLSIRRRRR</sequence>
<proteinExistence type="predicted"/>
<reference evidence="2" key="2">
    <citation type="submission" date="2018-05" db="EMBL/GenBank/DDBJ databases">
        <title>OpunRS2 (Oryza punctata Reference Sequence Version 2).</title>
        <authorList>
            <person name="Zhang J."/>
            <person name="Kudrna D."/>
            <person name="Lee S."/>
            <person name="Talag J."/>
            <person name="Welchert J."/>
            <person name="Wing R.A."/>
        </authorList>
    </citation>
    <scope>NUCLEOTIDE SEQUENCE [LARGE SCALE GENOMIC DNA]</scope>
</reference>
<evidence type="ECO:0000256" key="1">
    <source>
        <dbReference type="SAM" id="MobiDB-lite"/>
    </source>
</evidence>
<feature type="compositionally biased region" description="Basic residues" evidence="1">
    <location>
        <begin position="147"/>
        <end position="158"/>
    </location>
</feature>
<organism evidence="2">
    <name type="scientific">Oryza punctata</name>
    <name type="common">Red rice</name>
    <dbReference type="NCBI Taxonomy" id="4537"/>
    <lineage>
        <taxon>Eukaryota</taxon>
        <taxon>Viridiplantae</taxon>
        <taxon>Streptophyta</taxon>
        <taxon>Embryophyta</taxon>
        <taxon>Tracheophyta</taxon>
        <taxon>Spermatophyta</taxon>
        <taxon>Magnoliopsida</taxon>
        <taxon>Liliopsida</taxon>
        <taxon>Poales</taxon>
        <taxon>Poaceae</taxon>
        <taxon>BOP clade</taxon>
        <taxon>Oryzoideae</taxon>
        <taxon>Oryzeae</taxon>
        <taxon>Oryzinae</taxon>
        <taxon>Oryza</taxon>
    </lineage>
</organism>
<name>A0A0E0L181_ORYPU</name>
<dbReference type="HOGENOM" id="CLU_1672137_0_0_1"/>
<dbReference type="Gramene" id="OPUNC05G10660.1">
    <property type="protein sequence ID" value="OPUNC05G10660.1"/>
    <property type="gene ID" value="OPUNC05G10660"/>
</dbReference>
<dbReference type="EnsemblPlants" id="OPUNC05G10660.1">
    <property type="protein sequence ID" value="OPUNC05G10660.1"/>
    <property type="gene ID" value="OPUNC05G10660"/>
</dbReference>
<evidence type="ECO:0000313" key="3">
    <source>
        <dbReference type="Proteomes" id="UP000026962"/>
    </source>
</evidence>
<evidence type="ECO:0000313" key="2">
    <source>
        <dbReference type="EnsemblPlants" id="OPUNC05G10660.1"/>
    </source>
</evidence>
<dbReference type="AlphaFoldDB" id="A0A0E0L181"/>
<protein>
    <submittedName>
        <fullName evidence="2">Uncharacterized protein</fullName>
    </submittedName>
</protein>
<feature type="region of interest" description="Disordered" evidence="1">
    <location>
        <begin position="135"/>
        <end position="158"/>
    </location>
</feature>